<evidence type="ECO:0000313" key="2">
    <source>
        <dbReference type="EMBL" id="TPW29090.1"/>
    </source>
</evidence>
<organism evidence="2 3">
    <name type="scientific">Martelella alba</name>
    <dbReference type="NCBI Taxonomy" id="2590451"/>
    <lineage>
        <taxon>Bacteria</taxon>
        <taxon>Pseudomonadati</taxon>
        <taxon>Pseudomonadota</taxon>
        <taxon>Alphaproteobacteria</taxon>
        <taxon>Hyphomicrobiales</taxon>
        <taxon>Aurantimonadaceae</taxon>
        <taxon>Martelella</taxon>
    </lineage>
</organism>
<dbReference type="Proteomes" id="UP000318801">
    <property type="component" value="Unassembled WGS sequence"/>
</dbReference>
<proteinExistence type="predicted"/>
<protein>
    <submittedName>
        <fullName evidence="2">RES domain-containing protein</fullName>
    </submittedName>
</protein>
<dbReference type="AlphaFoldDB" id="A0A506U5F8"/>
<dbReference type="Pfam" id="PF08808">
    <property type="entry name" value="RES"/>
    <property type="match status" value="1"/>
</dbReference>
<evidence type="ECO:0000259" key="1">
    <source>
        <dbReference type="SMART" id="SM00953"/>
    </source>
</evidence>
<feature type="domain" description="RES" evidence="1">
    <location>
        <begin position="72"/>
        <end position="209"/>
    </location>
</feature>
<reference evidence="2 3" key="1">
    <citation type="submission" date="2019-06" db="EMBL/GenBank/DDBJ databases">
        <authorList>
            <person name="Li M."/>
        </authorList>
    </citation>
    <scope>NUCLEOTIDE SEQUENCE [LARGE SCALE GENOMIC DNA]</scope>
    <source>
        <strain evidence="2 3">BGMRC2036</strain>
    </source>
</reference>
<dbReference type="OrthoDB" id="7300555at2"/>
<evidence type="ECO:0000313" key="3">
    <source>
        <dbReference type="Proteomes" id="UP000318801"/>
    </source>
</evidence>
<comment type="caution">
    <text evidence="2">The sequence shown here is derived from an EMBL/GenBank/DDBJ whole genome shotgun (WGS) entry which is preliminary data.</text>
</comment>
<dbReference type="RefSeq" id="WP_141149767.1">
    <property type="nucleotide sequence ID" value="NZ_VHLG01000010.1"/>
</dbReference>
<dbReference type="SMART" id="SM00953">
    <property type="entry name" value="RES"/>
    <property type="match status" value="1"/>
</dbReference>
<dbReference type="InterPro" id="IPR014914">
    <property type="entry name" value="RES_dom"/>
</dbReference>
<sequence>MSSPIWTPAALRSEAHAYSGKGWRLVEAQHLVSTQKLVDTADEQEALEDILETTKPPVPAGCRHLDYLLSTPFRYRPYPFGSRFRRAGITPGVWYGAERPETAVAEMAFYRLLFFAESPDTPFPDNAADYTAFSASLHVDRALDLTAGGLAADAALWTHPTDYEACQLLSETARAAGVGLIRYCSVRDPDGGMNVAVLTCAAFASPVPLDRQSWRIRIAVSGIQAMRDFPRLRLEFSPATFASDPRLAAMDWNRFRGH</sequence>
<gene>
    <name evidence="2" type="ORF">FJU08_14640</name>
</gene>
<keyword evidence="3" id="KW-1185">Reference proteome</keyword>
<dbReference type="EMBL" id="VHLG01000010">
    <property type="protein sequence ID" value="TPW29090.1"/>
    <property type="molecule type" value="Genomic_DNA"/>
</dbReference>
<accession>A0A506U5F8</accession>
<name>A0A506U5F8_9HYPH</name>